<dbReference type="EMBL" id="CAJNIZ010028040">
    <property type="protein sequence ID" value="CAE7504796.1"/>
    <property type="molecule type" value="Genomic_DNA"/>
</dbReference>
<dbReference type="OrthoDB" id="406809at2759"/>
<sequence>MEEQCRGCGGEQCQLCREDAERISQCCSQYDASAQPEMCNVEVPDKDPCSGLYGAESLTCVWEVSVNSCIDNQCTGCSGEQCQLCREDASRVHQCCQDHWHSTMPPKKCADAKLAASDDDPCAGLYGADSVQCAWVQDINTCVEAGCRGCSGEQCELCRSDVSALNKCCQDHKHSTTPPVACADAFVETCVAEQCRGCSGEQCQLCKQDKCCSKSDARGATECVALAKQSALLALSATASPCNGLYGAEALTCVWKE</sequence>
<organism evidence="1 2">
    <name type="scientific">Symbiodinium pilosum</name>
    <name type="common">Dinoflagellate</name>
    <dbReference type="NCBI Taxonomy" id="2952"/>
    <lineage>
        <taxon>Eukaryota</taxon>
        <taxon>Sar</taxon>
        <taxon>Alveolata</taxon>
        <taxon>Dinophyceae</taxon>
        <taxon>Suessiales</taxon>
        <taxon>Symbiodiniaceae</taxon>
        <taxon>Symbiodinium</taxon>
    </lineage>
</organism>
<evidence type="ECO:0000313" key="1">
    <source>
        <dbReference type="EMBL" id="CAE7504796.1"/>
    </source>
</evidence>
<dbReference type="AlphaFoldDB" id="A0A812T327"/>
<comment type="caution">
    <text evidence="1">The sequence shown here is derived from an EMBL/GenBank/DDBJ whole genome shotgun (WGS) entry which is preliminary data.</text>
</comment>
<keyword evidence="2" id="KW-1185">Reference proteome</keyword>
<dbReference type="Proteomes" id="UP000649617">
    <property type="component" value="Unassembled WGS sequence"/>
</dbReference>
<evidence type="ECO:0000313" key="2">
    <source>
        <dbReference type="Proteomes" id="UP000649617"/>
    </source>
</evidence>
<proteinExistence type="predicted"/>
<gene>
    <name evidence="1" type="ORF">SPIL2461_LOCUS13076</name>
</gene>
<reference evidence="1" key="1">
    <citation type="submission" date="2021-02" db="EMBL/GenBank/DDBJ databases">
        <authorList>
            <person name="Dougan E. K."/>
            <person name="Rhodes N."/>
            <person name="Thang M."/>
            <person name="Chan C."/>
        </authorList>
    </citation>
    <scope>NUCLEOTIDE SEQUENCE</scope>
</reference>
<protein>
    <submittedName>
        <fullName evidence="1">Uncharacterized protein</fullName>
    </submittedName>
</protein>
<feature type="non-terminal residue" evidence="1">
    <location>
        <position position="1"/>
    </location>
</feature>
<accession>A0A812T327</accession>
<name>A0A812T327_SYMPI</name>